<dbReference type="Proteomes" id="UP001524383">
    <property type="component" value="Unassembled WGS sequence"/>
</dbReference>
<dbReference type="InterPro" id="IPR055946">
    <property type="entry name" value="DUF7524"/>
</dbReference>
<sequence>MTIVDVYLNRRGVNTIEISAREAPVDAGSDLVIRLRNSGSPTHATVRTQNGQAFTDFFHENIYVDGDVEYRIPVRESSGDGVFDLEFITGYGSRTTRMKVVVSKACPVIIPQEEEIVVEDEYVMRKMPHMLTLIPCIIACITYLVWLSFRGAILAPVDAFITVFIILLLLIGVVTACRSPESSW</sequence>
<evidence type="ECO:0000313" key="3">
    <source>
        <dbReference type="Proteomes" id="UP001524383"/>
    </source>
</evidence>
<dbReference type="Pfam" id="PF24368">
    <property type="entry name" value="DUF7524"/>
    <property type="match status" value="1"/>
</dbReference>
<dbReference type="AlphaFoldDB" id="A0ABD4TLP8"/>
<keyword evidence="1" id="KW-1133">Transmembrane helix</keyword>
<comment type="caution">
    <text evidence="2">The sequence shown here is derived from an EMBL/GenBank/DDBJ whole genome shotgun (WGS) entry which is preliminary data.</text>
</comment>
<feature type="transmembrane region" description="Helical" evidence="1">
    <location>
        <begin position="159"/>
        <end position="177"/>
    </location>
</feature>
<organism evidence="2 3">
    <name type="scientific">Methanocalculus taiwanensis</name>
    <dbReference type="NCBI Taxonomy" id="106207"/>
    <lineage>
        <taxon>Archaea</taxon>
        <taxon>Methanobacteriati</taxon>
        <taxon>Methanobacteriota</taxon>
        <taxon>Stenosarchaea group</taxon>
        <taxon>Methanomicrobia</taxon>
        <taxon>Methanomicrobiales</taxon>
        <taxon>Methanocalculaceae</taxon>
        <taxon>Methanocalculus</taxon>
    </lineage>
</organism>
<gene>
    <name evidence="2" type="ORF">FTO68_09550</name>
</gene>
<reference evidence="2 3" key="1">
    <citation type="submission" date="2019-08" db="EMBL/GenBank/DDBJ databases">
        <authorList>
            <person name="Chen S.-C."/>
            <person name="Lai M.-C."/>
            <person name="You Y.-T."/>
        </authorList>
    </citation>
    <scope>NUCLEOTIDE SEQUENCE [LARGE SCALE GENOMIC DNA]</scope>
    <source>
        <strain evidence="2 3">P2F9704a</strain>
    </source>
</reference>
<evidence type="ECO:0000313" key="2">
    <source>
        <dbReference type="EMBL" id="MCQ1539222.1"/>
    </source>
</evidence>
<dbReference type="RefSeq" id="WP_255333188.1">
    <property type="nucleotide sequence ID" value="NZ_VOTZ01000022.1"/>
</dbReference>
<protein>
    <submittedName>
        <fullName evidence="2">Uncharacterized protein</fullName>
    </submittedName>
</protein>
<keyword evidence="3" id="KW-1185">Reference proteome</keyword>
<accession>A0ABD4TLP8</accession>
<dbReference type="EMBL" id="VOTZ01000022">
    <property type="protein sequence ID" value="MCQ1539222.1"/>
    <property type="molecule type" value="Genomic_DNA"/>
</dbReference>
<name>A0ABD4TLP8_9EURY</name>
<keyword evidence="1" id="KW-0472">Membrane</keyword>
<feature type="transmembrane region" description="Helical" evidence="1">
    <location>
        <begin position="131"/>
        <end position="153"/>
    </location>
</feature>
<evidence type="ECO:0000256" key="1">
    <source>
        <dbReference type="SAM" id="Phobius"/>
    </source>
</evidence>
<proteinExistence type="predicted"/>
<keyword evidence="1" id="KW-0812">Transmembrane</keyword>